<feature type="domain" description="Histidine kinase" evidence="9">
    <location>
        <begin position="4"/>
        <end position="214"/>
    </location>
</feature>
<dbReference type="GO" id="GO:0000155">
    <property type="term" value="F:phosphorelay sensor kinase activity"/>
    <property type="evidence" value="ECO:0007669"/>
    <property type="project" value="InterPro"/>
</dbReference>
<dbReference type="SMART" id="SM00387">
    <property type="entry name" value="HATPase_c"/>
    <property type="match status" value="1"/>
</dbReference>
<evidence type="ECO:0000259" key="9">
    <source>
        <dbReference type="PROSITE" id="PS50109"/>
    </source>
</evidence>
<comment type="catalytic activity">
    <reaction evidence="1">
        <text>ATP + protein L-histidine = ADP + protein N-phospho-L-histidine.</text>
        <dbReference type="EC" id="2.7.13.3"/>
    </reaction>
</comment>
<dbReference type="GO" id="GO:0005524">
    <property type="term" value="F:ATP binding"/>
    <property type="evidence" value="ECO:0007669"/>
    <property type="project" value="UniProtKB-KW"/>
</dbReference>
<dbReference type="Gene3D" id="1.10.287.130">
    <property type="match status" value="1"/>
</dbReference>
<dbReference type="EC" id="2.7.13.3" evidence="2"/>
<evidence type="ECO:0000313" key="11">
    <source>
        <dbReference type="Proteomes" id="UP000189670"/>
    </source>
</evidence>
<name>A0A1V1PCJ8_9BACT</name>
<dbReference type="InterPro" id="IPR003661">
    <property type="entry name" value="HisK_dim/P_dom"/>
</dbReference>
<dbReference type="InterPro" id="IPR003594">
    <property type="entry name" value="HATPase_dom"/>
</dbReference>
<keyword evidence="7" id="KW-0067">ATP-binding</keyword>
<keyword evidence="8" id="KW-0902">Two-component regulatory system</keyword>
<accession>A0A1V1PCJ8</accession>
<keyword evidence="3" id="KW-0597">Phosphoprotein</keyword>
<evidence type="ECO:0000256" key="5">
    <source>
        <dbReference type="ARBA" id="ARBA00022741"/>
    </source>
</evidence>
<dbReference type="InterPro" id="IPR036890">
    <property type="entry name" value="HATPase_C_sf"/>
</dbReference>
<gene>
    <name evidence="10" type="ORF">OMM_07454</name>
</gene>
<evidence type="ECO:0000256" key="4">
    <source>
        <dbReference type="ARBA" id="ARBA00022679"/>
    </source>
</evidence>
<dbReference type="PANTHER" id="PTHR43065">
    <property type="entry name" value="SENSOR HISTIDINE KINASE"/>
    <property type="match status" value="1"/>
</dbReference>
<keyword evidence="6" id="KW-0418">Kinase</keyword>
<dbReference type="PROSITE" id="PS50109">
    <property type="entry name" value="HIS_KIN"/>
    <property type="match status" value="1"/>
</dbReference>
<dbReference type="EMBL" id="ATBP01000138">
    <property type="protein sequence ID" value="ETR72530.1"/>
    <property type="molecule type" value="Genomic_DNA"/>
</dbReference>
<dbReference type="SMART" id="SM00388">
    <property type="entry name" value="HisKA"/>
    <property type="match status" value="1"/>
</dbReference>
<dbReference type="Pfam" id="PF00512">
    <property type="entry name" value="HisKA"/>
    <property type="match status" value="1"/>
</dbReference>
<evidence type="ECO:0000256" key="3">
    <source>
        <dbReference type="ARBA" id="ARBA00022553"/>
    </source>
</evidence>
<dbReference type="InterPro" id="IPR036097">
    <property type="entry name" value="HisK_dim/P_sf"/>
</dbReference>
<dbReference type="Proteomes" id="UP000189670">
    <property type="component" value="Unassembled WGS sequence"/>
</dbReference>
<dbReference type="PANTHER" id="PTHR43065:SF10">
    <property type="entry name" value="PEROXIDE STRESS-ACTIVATED HISTIDINE KINASE MAK3"/>
    <property type="match status" value="1"/>
</dbReference>
<evidence type="ECO:0000256" key="6">
    <source>
        <dbReference type="ARBA" id="ARBA00022777"/>
    </source>
</evidence>
<dbReference type="Pfam" id="PF02518">
    <property type="entry name" value="HATPase_c"/>
    <property type="match status" value="1"/>
</dbReference>
<keyword evidence="5" id="KW-0547">Nucleotide-binding</keyword>
<dbReference type="SUPFAM" id="SSF47384">
    <property type="entry name" value="Homodimeric domain of signal transducing histidine kinase"/>
    <property type="match status" value="1"/>
</dbReference>
<evidence type="ECO:0000256" key="1">
    <source>
        <dbReference type="ARBA" id="ARBA00000085"/>
    </source>
</evidence>
<comment type="caution">
    <text evidence="10">The sequence shown here is derived from an EMBL/GenBank/DDBJ whole genome shotgun (WGS) entry which is preliminary data.</text>
</comment>
<evidence type="ECO:0000256" key="8">
    <source>
        <dbReference type="ARBA" id="ARBA00023012"/>
    </source>
</evidence>
<dbReference type="InterPro" id="IPR005467">
    <property type="entry name" value="His_kinase_dom"/>
</dbReference>
<evidence type="ECO:0000313" key="10">
    <source>
        <dbReference type="EMBL" id="ETR72530.1"/>
    </source>
</evidence>
<dbReference type="Gene3D" id="3.30.565.10">
    <property type="entry name" value="Histidine kinase-like ATPase, C-terminal domain"/>
    <property type="match status" value="1"/>
</dbReference>
<keyword evidence="4" id="KW-0808">Transferase</keyword>
<evidence type="ECO:0000256" key="7">
    <source>
        <dbReference type="ARBA" id="ARBA00022840"/>
    </source>
</evidence>
<dbReference type="AlphaFoldDB" id="A0A1V1PCJ8"/>
<reference evidence="11" key="1">
    <citation type="submission" date="2012-11" db="EMBL/GenBank/DDBJ databases">
        <authorList>
            <person name="Lucero-Rivera Y.E."/>
            <person name="Tovar-Ramirez D."/>
        </authorList>
    </citation>
    <scope>NUCLEOTIDE SEQUENCE [LARGE SCALE GENOMIC DNA]</scope>
    <source>
        <strain evidence="11">Araruama</strain>
    </source>
</reference>
<sequence length="214" mass="24208">MTAGVAHELNNPMTGILQYVQYCIKYTDKESKTYPVLNDIYQETKRCVDIVDNLLTYSRHEHTQQEQPPTNIHSIIDRVLRLLQYRIDKENIQLTTDKTDSLPEICLHTSSMQQVFMNLIGNAIDAVQKVDPKHIHIQTSCIDRHISIDIKDNGCGIDKSIQQLIFDPFFTSKPAGKGTGLGLSISKRIVENHHGKLLCHSTSEGAIFKVILPV</sequence>
<proteinExistence type="predicted"/>
<protein>
    <recommendedName>
        <fullName evidence="2">histidine kinase</fullName>
        <ecNumber evidence="2">2.7.13.3</ecNumber>
    </recommendedName>
</protein>
<dbReference type="CDD" id="cd00082">
    <property type="entry name" value="HisKA"/>
    <property type="match status" value="1"/>
</dbReference>
<evidence type="ECO:0000256" key="2">
    <source>
        <dbReference type="ARBA" id="ARBA00012438"/>
    </source>
</evidence>
<dbReference type="SUPFAM" id="SSF55874">
    <property type="entry name" value="ATPase domain of HSP90 chaperone/DNA topoisomerase II/histidine kinase"/>
    <property type="match status" value="1"/>
</dbReference>
<organism evidence="10 11">
    <name type="scientific">Candidatus Magnetoglobus multicellularis str. Araruama</name>
    <dbReference type="NCBI Taxonomy" id="890399"/>
    <lineage>
        <taxon>Bacteria</taxon>
        <taxon>Pseudomonadati</taxon>
        <taxon>Thermodesulfobacteriota</taxon>
        <taxon>Desulfobacteria</taxon>
        <taxon>Desulfobacterales</taxon>
        <taxon>Desulfobacteraceae</taxon>
        <taxon>Candidatus Magnetoglobus</taxon>
    </lineage>
</organism>
<dbReference type="PRINTS" id="PR00344">
    <property type="entry name" value="BCTRLSENSOR"/>
</dbReference>
<dbReference type="InterPro" id="IPR004358">
    <property type="entry name" value="Sig_transdc_His_kin-like_C"/>
</dbReference>